<protein>
    <submittedName>
        <fullName evidence="2">Uncharacterized protein</fullName>
    </submittedName>
</protein>
<proteinExistence type="predicted"/>
<keyword evidence="3" id="KW-1185">Reference proteome</keyword>
<evidence type="ECO:0000313" key="2">
    <source>
        <dbReference type="EMBL" id="GIY55145.1"/>
    </source>
</evidence>
<feature type="compositionally biased region" description="Polar residues" evidence="1">
    <location>
        <begin position="72"/>
        <end position="81"/>
    </location>
</feature>
<organism evidence="2 3">
    <name type="scientific">Caerostris extrusa</name>
    <name type="common">Bark spider</name>
    <name type="synonym">Caerostris bankana</name>
    <dbReference type="NCBI Taxonomy" id="172846"/>
    <lineage>
        <taxon>Eukaryota</taxon>
        <taxon>Metazoa</taxon>
        <taxon>Ecdysozoa</taxon>
        <taxon>Arthropoda</taxon>
        <taxon>Chelicerata</taxon>
        <taxon>Arachnida</taxon>
        <taxon>Araneae</taxon>
        <taxon>Araneomorphae</taxon>
        <taxon>Entelegynae</taxon>
        <taxon>Araneoidea</taxon>
        <taxon>Araneidae</taxon>
        <taxon>Caerostris</taxon>
    </lineage>
</organism>
<dbReference type="Proteomes" id="UP001054945">
    <property type="component" value="Unassembled WGS sequence"/>
</dbReference>
<name>A0AAV4UBP8_CAEEX</name>
<evidence type="ECO:0000313" key="3">
    <source>
        <dbReference type="Proteomes" id="UP001054945"/>
    </source>
</evidence>
<feature type="region of interest" description="Disordered" evidence="1">
    <location>
        <begin position="54"/>
        <end position="97"/>
    </location>
</feature>
<gene>
    <name evidence="2" type="ORF">CEXT_372951</name>
</gene>
<dbReference type="AlphaFoldDB" id="A0AAV4UBP8"/>
<dbReference type="EMBL" id="BPLR01012612">
    <property type="protein sequence ID" value="GIY55145.1"/>
    <property type="molecule type" value="Genomic_DNA"/>
</dbReference>
<comment type="caution">
    <text evidence="2">The sequence shown here is derived from an EMBL/GenBank/DDBJ whole genome shotgun (WGS) entry which is preliminary data.</text>
</comment>
<evidence type="ECO:0000256" key="1">
    <source>
        <dbReference type="SAM" id="MobiDB-lite"/>
    </source>
</evidence>
<reference evidence="2 3" key="1">
    <citation type="submission" date="2021-06" db="EMBL/GenBank/DDBJ databases">
        <title>Caerostris extrusa draft genome.</title>
        <authorList>
            <person name="Kono N."/>
            <person name="Arakawa K."/>
        </authorList>
    </citation>
    <scope>NUCLEOTIDE SEQUENCE [LARGE SCALE GENOMIC DNA]</scope>
</reference>
<sequence>MLKPHIKELCLDLKMNIQSARASPQRYLCDPRGLTRRPSYKRLSKWALNEEHAVQGQMAESDLQQLKPLTKESPQNQQRNSMPDRRAIPESPTVLTR</sequence>
<accession>A0AAV4UBP8</accession>